<protein>
    <recommendedName>
        <fullName evidence="12">Aromatic amino acid beta-eliminating lyase/threonine aldolase domain-containing protein</fullName>
    </recommendedName>
</protein>
<accession>A0A6A3YF15</accession>
<feature type="domain" description="Replication protein A OB" evidence="7">
    <location>
        <begin position="10"/>
        <end position="75"/>
    </location>
</feature>
<evidence type="ECO:0000256" key="2">
    <source>
        <dbReference type="ARBA" id="ARBA00006966"/>
    </source>
</evidence>
<dbReference type="GO" id="GO:0006567">
    <property type="term" value="P:L-threonine catabolic process"/>
    <property type="evidence" value="ECO:0007669"/>
    <property type="project" value="TreeGrafter"/>
</dbReference>
<keyword evidence="3" id="KW-0663">Pyridoxal phosphate</keyword>
<proteinExistence type="inferred from homology"/>
<evidence type="ECO:0000256" key="1">
    <source>
        <dbReference type="ARBA" id="ARBA00001933"/>
    </source>
</evidence>
<evidence type="ECO:0000256" key="3">
    <source>
        <dbReference type="ARBA" id="ARBA00022898"/>
    </source>
</evidence>
<dbReference type="InterPro" id="IPR031657">
    <property type="entry name" value="REPA_OB_2"/>
</dbReference>
<feature type="region of interest" description="Disordered" evidence="5">
    <location>
        <begin position="240"/>
        <end position="260"/>
    </location>
</feature>
<dbReference type="EMBL" id="QXGB01000369">
    <property type="protein sequence ID" value="KAE9217589.1"/>
    <property type="molecule type" value="Genomic_DNA"/>
</dbReference>
<dbReference type="InterPro" id="IPR015421">
    <property type="entry name" value="PyrdxlP-dep_Trfase_major"/>
</dbReference>
<evidence type="ECO:0000313" key="9">
    <source>
        <dbReference type="EMBL" id="KAE9217589.1"/>
    </source>
</evidence>
<feature type="domain" description="Aromatic amino acid beta-eliminating lyase/threonine aldolase" evidence="6">
    <location>
        <begin position="91"/>
        <end position="185"/>
    </location>
</feature>
<comment type="cofactor">
    <cofactor evidence="1">
        <name>pyridoxal 5'-phosphate</name>
        <dbReference type="ChEBI" id="CHEBI:597326"/>
    </cofactor>
</comment>
<evidence type="ECO:0000259" key="6">
    <source>
        <dbReference type="Pfam" id="PF01212"/>
    </source>
</evidence>
<evidence type="ECO:0008006" key="12">
    <source>
        <dbReference type="Google" id="ProtNLM"/>
    </source>
</evidence>
<organism evidence="9 10">
    <name type="scientific">Phytophthora fragariae</name>
    <dbReference type="NCBI Taxonomy" id="53985"/>
    <lineage>
        <taxon>Eukaryota</taxon>
        <taxon>Sar</taxon>
        <taxon>Stramenopiles</taxon>
        <taxon>Oomycota</taxon>
        <taxon>Peronosporomycetes</taxon>
        <taxon>Peronosporales</taxon>
        <taxon>Peronosporaceae</taxon>
        <taxon>Phytophthora</taxon>
    </lineage>
</organism>
<evidence type="ECO:0000259" key="7">
    <source>
        <dbReference type="Pfam" id="PF16900"/>
    </source>
</evidence>
<evidence type="ECO:0000256" key="5">
    <source>
        <dbReference type="SAM" id="MobiDB-lite"/>
    </source>
</evidence>
<dbReference type="InterPro" id="IPR015424">
    <property type="entry name" value="PyrdxlP-dep_Trfase"/>
</dbReference>
<dbReference type="GO" id="GO:0006545">
    <property type="term" value="P:glycine biosynthetic process"/>
    <property type="evidence" value="ECO:0007669"/>
    <property type="project" value="TreeGrafter"/>
</dbReference>
<evidence type="ECO:0000313" key="11">
    <source>
        <dbReference type="Proteomes" id="UP000440732"/>
    </source>
</evidence>
<dbReference type="Pfam" id="PF01212">
    <property type="entry name" value="Beta_elim_lyase"/>
    <property type="match status" value="1"/>
</dbReference>
<comment type="similarity">
    <text evidence="2">Belongs to the threonine aldolase family.</text>
</comment>
<dbReference type="PANTHER" id="PTHR48097">
    <property type="entry name" value="L-THREONINE ALDOLASE-RELATED"/>
    <property type="match status" value="1"/>
</dbReference>
<dbReference type="AlphaFoldDB" id="A0A6A3YF15"/>
<dbReference type="SUPFAM" id="SSF50249">
    <property type="entry name" value="Nucleic acid-binding proteins"/>
    <property type="match status" value="1"/>
</dbReference>
<evidence type="ECO:0000313" key="10">
    <source>
        <dbReference type="Proteomes" id="UP000433483"/>
    </source>
</evidence>
<dbReference type="Gene3D" id="2.40.50.140">
    <property type="entry name" value="Nucleic acid-binding proteins"/>
    <property type="match status" value="1"/>
</dbReference>
<gene>
    <name evidence="9" type="ORF">PF005_g8597</name>
    <name evidence="8" type="ORF">PF006_g7821</name>
</gene>
<evidence type="ECO:0000313" key="8">
    <source>
        <dbReference type="EMBL" id="KAE9147506.1"/>
    </source>
</evidence>
<dbReference type="Pfam" id="PF16900">
    <property type="entry name" value="REPA_OB_2"/>
    <property type="match status" value="1"/>
</dbReference>
<dbReference type="SUPFAM" id="SSF53383">
    <property type="entry name" value="PLP-dependent transferases"/>
    <property type="match status" value="1"/>
</dbReference>
<feature type="compositionally biased region" description="Low complexity" evidence="5">
    <location>
        <begin position="243"/>
        <end position="260"/>
    </location>
</feature>
<dbReference type="InterPro" id="IPR001597">
    <property type="entry name" value="ArAA_b-elim_lyase/Thr_aldolase"/>
</dbReference>
<keyword evidence="4" id="KW-0238">DNA-binding</keyword>
<dbReference type="GO" id="GO:0005829">
    <property type="term" value="C:cytosol"/>
    <property type="evidence" value="ECO:0007669"/>
    <property type="project" value="TreeGrafter"/>
</dbReference>
<reference evidence="10 11" key="1">
    <citation type="submission" date="2018-08" db="EMBL/GenBank/DDBJ databases">
        <title>Genomic investigation of the strawberry pathogen Phytophthora fragariae indicates pathogenicity is determined by transcriptional variation in three key races.</title>
        <authorList>
            <person name="Adams T.M."/>
            <person name="Armitage A.D."/>
            <person name="Sobczyk M.K."/>
            <person name="Bates H.J."/>
            <person name="Dunwell J.M."/>
            <person name="Nellist C.F."/>
            <person name="Harrison R.J."/>
        </authorList>
    </citation>
    <scope>NUCLEOTIDE SEQUENCE [LARGE SCALE GENOMIC DNA]</scope>
    <source>
        <strain evidence="9 10">NOV-27</strain>
        <strain evidence="8 11">NOV-5</strain>
    </source>
</reference>
<keyword evidence="10" id="KW-1185">Reference proteome</keyword>
<name>A0A6A3YF15_9STRA</name>
<dbReference type="GO" id="GO:0003677">
    <property type="term" value="F:DNA binding"/>
    <property type="evidence" value="ECO:0007669"/>
    <property type="project" value="UniProtKB-KW"/>
</dbReference>
<dbReference type="Gene3D" id="3.40.640.10">
    <property type="entry name" value="Type I PLP-dependent aspartate aminotransferase-like (Major domain)"/>
    <property type="match status" value="1"/>
</dbReference>
<dbReference type="OrthoDB" id="10261951at2759"/>
<dbReference type="GO" id="GO:0008732">
    <property type="term" value="F:L-allo-threonine aldolase activity"/>
    <property type="evidence" value="ECO:0007669"/>
    <property type="project" value="TreeGrafter"/>
</dbReference>
<dbReference type="Proteomes" id="UP000440732">
    <property type="component" value="Unassembled WGS sequence"/>
</dbReference>
<dbReference type="InterPro" id="IPR012340">
    <property type="entry name" value="NA-bd_OB-fold"/>
</dbReference>
<dbReference type="EMBL" id="QXGA01000344">
    <property type="protein sequence ID" value="KAE9147506.1"/>
    <property type="molecule type" value="Genomic_DNA"/>
</dbReference>
<dbReference type="Proteomes" id="UP000433483">
    <property type="component" value="Unassembled WGS sequence"/>
</dbReference>
<evidence type="ECO:0000256" key="4">
    <source>
        <dbReference type="ARBA" id="ARBA00023125"/>
    </source>
</evidence>
<dbReference type="PANTHER" id="PTHR48097:SF9">
    <property type="entry name" value="L-THREONINE ALDOLASE"/>
    <property type="match status" value="1"/>
</dbReference>
<sequence>MIPLGAAFTKIGKHTEKREILLVDDSGYSMVCTTWNQLARGCEDVTEGTILLVKAGILSSYNKLRSTSIEIGSEILHEPSLARADQLRDWLEKAAVERLCKPAALYVPSGTMSNLIAIGTRCRRGDEAICGDEGGMGVSLHAVPNQRDGTLGLMDINNAVRDDDPQYPRARLVEIKITQNACNGRGRRSATSRSFAMNATCADSVSFCLSKGLDASVGSIRASSSIMPLYSASRSAAECARPASSRRGGSTHSTATSTTM</sequence>
<comment type="caution">
    <text evidence="9">The sequence shown here is derived from an EMBL/GenBank/DDBJ whole genome shotgun (WGS) entry which is preliminary data.</text>
</comment>